<evidence type="ECO:0000313" key="1">
    <source>
        <dbReference type="EMBL" id="KNA01747.1"/>
    </source>
</evidence>
<accession>A0A0J9U1A6</accession>
<protein>
    <recommendedName>
        <fullName evidence="3">VIR protein</fullName>
    </recommendedName>
</protein>
<dbReference type="EMBL" id="KQ235229">
    <property type="protein sequence ID" value="KNA01747.1"/>
    <property type="molecule type" value="Genomic_DNA"/>
</dbReference>
<sequence>MEENEVDKMVLTYDQYIYFKEKFDPEKTSLSQSKSLEEIFMKTDIPEGTKNDYSEAFDVLLKHIHNDGVFLGDHKSEACKYINYILYKKVEREIKRNYDKNLANHFKNFLVAYGKLHPERNNRCISDIYNMKATTFNEINALYNVYDKHEPCVPYEPQINNEEQMGLTRLRSADGMSHHATYGISHTPQRTLLKDISVSEPERENPGIDEENSANDIYSATVDHGENSVHIENHIHPGSLHQETKDTHRRANEEKAPILSRFQGPFRNFYSTGRPYYSGQQEQVEEQAISNEVEMSPPSVMSSISSALKDVDPVPVVGVSEEEDTDNESLLDSMEYILDFTQVLKDLKKGIFQIIILI</sequence>
<dbReference type="Proteomes" id="UP000053239">
    <property type="component" value="Unassembled WGS sequence"/>
</dbReference>
<evidence type="ECO:0000313" key="2">
    <source>
        <dbReference type="Proteomes" id="UP000053239"/>
    </source>
</evidence>
<reference evidence="1 2" key="1">
    <citation type="submission" date="2011-09" db="EMBL/GenBank/DDBJ databases">
        <title>The Genome Sequence of Plasmodium vivax North Korean.</title>
        <authorList>
            <consortium name="The Broad Institute Genome Sequencing Platform"/>
            <consortium name="The Broad Institute Genome Sequencing Center for Infectious Disease"/>
            <person name="Neafsey D."/>
            <person name="Carlton J."/>
            <person name="Barnwell J."/>
            <person name="Collins W."/>
            <person name="Escalante A."/>
            <person name="Mullikin J."/>
            <person name="Saul A."/>
            <person name="Guigo R."/>
            <person name="Camara F."/>
            <person name="Young S.K."/>
            <person name="Zeng Q."/>
            <person name="Gargeya S."/>
            <person name="Fitzgerald M."/>
            <person name="Haas B."/>
            <person name="Abouelleil A."/>
            <person name="Alvarado L."/>
            <person name="Arachchi H.M."/>
            <person name="Berlin A."/>
            <person name="Brown A."/>
            <person name="Chapman S.B."/>
            <person name="Chen Z."/>
            <person name="Dunbar C."/>
            <person name="Freedman E."/>
            <person name="Gearin G."/>
            <person name="Gellesch M."/>
            <person name="Goldberg J."/>
            <person name="Griggs A."/>
            <person name="Gujja S."/>
            <person name="Heiman D."/>
            <person name="Howarth C."/>
            <person name="Larson L."/>
            <person name="Lui A."/>
            <person name="MacDonald P.J.P."/>
            <person name="Montmayeur A."/>
            <person name="Murphy C."/>
            <person name="Neiman D."/>
            <person name="Pearson M."/>
            <person name="Priest M."/>
            <person name="Roberts A."/>
            <person name="Saif S."/>
            <person name="Shea T."/>
            <person name="Shenoy N."/>
            <person name="Sisk P."/>
            <person name="Stolte C."/>
            <person name="Sykes S."/>
            <person name="Wortman J."/>
            <person name="Nusbaum C."/>
            <person name="Birren B."/>
        </authorList>
    </citation>
    <scope>NUCLEOTIDE SEQUENCE [LARGE SCALE GENOMIC DNA]</scope>
    <source>
        <strain evidence="1 2">North Korean</strain>
    </source>
</reference>
<proteinExistence type="predicted"/>
<name>A0A0J9U1A6_PLAVI</name>
<dbReference type="AlphaFoldDB" id="A0A0J9U1A6"/>
<gene>
    <name evidence="1" type="ORF">PVNG_05599</name>
</gene>
<organism evidence="1 2">
    <name type="scientific">Plasmodium vivax North Korean</name>
    <dbReference type="NCBI Taxonomy" id="1035514"/>
    <lineage>
        <taxon>Eukaryota</taxon>
        <taxon>Sar</taxon>
        <taxon>Alveolata</taxon>
        <taxon>Apicomplexa</taxon>
        <taxon>Aconoidasida</taxon>
        <taxon>Haemosporida</taxon>
        <taxon>Plasmodiidae</taxon>
        <taxon>Plasmodium</taxon>
        <taxon>Plasmodium (Plasmodium)</taxon>
    </lineage>
</organism>
<evidence type="ECO:0008006" key="3">
    <source>
        <dbReference type="Google" id="ProtNLM"/>
    </source>
</evidence>